<feature type="disulfide bond" evidence="14">
    <location>
        <begin position="66"/>
        <end position="98"/>
    </location>
</feature>
<dbReference type="Gene3D" id="1.10.420.10">
    <property type="entry name" value="Peroxidase, domain 2"/>
    <property type="match status" value="1"/>
</dbReference>
<feature type="domain" description="Plant heme peroxidase family profile" evidence="16">
    <location>
        <begin position="1"/>
        <end position="193"/>
    </location>
</feature>
<dbReference type="InterPro" id="IPR010255">
    <property type="entry name" value="Haem_peroxidase_sf"/>
</dbReference>
<keyword evidence="10" id="KW-0325">Glycoprotein</keyword>
<feature type="binding site" evidence="13">
    <location>
        <position position="60"/>
    </location>
    <ligand>
        <name>Ca(2+)</name>
        <dbReference type="ChEBI" id="CHEBI:29108"/>
        <label>2</label>
    </ligand>
</feature>
<dbReference type="EMBL" id="JAAARO010000003">
    <property type="protein sequence ID" value="KAF5750089.1"/>
    <property type="molecule type" value="Genomic_DNA"/>
</dbReference>
<name>A0A7J7DUX4_TRIWF</name>
<feature type="binding site" description="axial binding residue" evidence="13">
    <location>
        <position position="59"/>
    </location>
    <ligand>
        <name>heme b</name>
        <dbReference type="ChEBI" id="CHEBI:60344"/>
    </ligand>
    <ligandPart>
        <name>Fe</name>
        <dbReference type="ChEBI" id="CHEBI:18248"/>
    </ligandPart>
</feature>
<evidence type="ECO:0000313" key="17">
    <source>
        <dbReference type="EMBL" id="KAF5750089.1"/>
    </source>
</evidence>
<keyword evidence="4" id="KW-0964">Secreted</keyword>
<dbReference type="PANTHER" id="PTHR31235">
    <property type="entry name" value="PEROXIDASE 25-RELATED"/>
    <property type="match status" value="1"/>
</dbReference>
<sequence>MINAPYWDVHTDQRDGRVSLATEALSNSPAHFANITLLKQSFASKGLSAKDLVVLSGKHTIGFGHCFGFLNRLYNFTDKGDNDPSMDPKYIAQLKKKCKPKQDLTTFVEMDPGSFRTFDDHYYTNIAKRRGFFQSDAALLDDHQTRAYVNSHVKKPYVLSFGQDLAASMVKIGAIEVLTGKAGEIRKQCGFVN</sequence>
<evidence type="ECO:0000256" key="6">
    <source>
        <dbReference type="ARBA" id="ARBA00022617"/>
    </source>
</evidence>
<comment type="catalytic activity">
    <reaction evidence="1">
        <text>2 a phenolic donor + H2O2 = 2 a phenolic radical donor + 2 H2O</text>
        <dbReference type="Rhea" id="RHEA:56136"/>
        <dbReference type="ChEBI" id="CHEBI:15377"/>
        <dbReference type="ChEBI" id="CHEBI:16240"/>
        <dbReference type="ChEBI" id="CHEBI:139520"/>
        <dbReference type="ChEBI" id="CHEBI:139521"/>
        <dbReference type="EC" id="1.11.1.7"/>
    </reaction>
</comment>
<dbReference type="GO" id="GO:0042744">
    <property type="term" value="P:hydrogen peroxide catabolic process"/>
    <property type="evidence" value="ECO:0007669"/>
    <property type="project" value="UniProtKB-KW"/>
</dbReference>
<evidence type="ECO:0000256" key="4">
    <source>
        <dbReference type="ARBA" id="ARBA00022525"/>
    </source>
</evidence>
<dbReference type="FunFam" id="1.10.420.10:FF:000008">
    <property type="entry name" value="Peroxidase"/>
    <property type="match status" value="1"/>
</dbReference>
<dbReference type="Pfam" id="PF00141">
    <property type="entry name" value="peroxidase"/>
    <property type="match status" value="1"/>
</dbReference>
<dbReference type="AlphaFoldDB" id="A0A7J7DUX4"/>
<feature type="binding site" evidence="13">
    <location>
        <position position="119"/>
    </location>
    <ligand>
        <name>Ca(2+)</name>
        <dbReference type="ChEBI" id="CHEBI:29108"/>
        <label>2</label>
    </ligand>
</feature>
<comment type="caution">
    <text evidence="17">The sequence shown here is derived from an EMBL/GenBank/DDBJ whole genome shotgun (WGS) entry which is preliminary data.</text>
</comment>
<feature type="binding site" evidence="12">
    <location>
        <position position="29"/>
    </location>
    <ligand>
        <name>substrate</name>
    </ligand>
</feature>
<accession>A0A7J7DUX4</accession>
<protein>
    <recommendedName>
        <fullName evidence="3">peroxidase</fullName>
        <ecNumber evidence="3">1.11.1.7</ecNumber>
    </recommendedName>
</protein>
<keyword evidence="14" id="KW-1015">Disulfide bond</keyword>
<dbReference type="GO" id="GO:0006979">
    <property type="term" value="P:response to oxidative stress"/>
    <property type="evidence" value="ECO:0007669"/>
    <property type="project" value="InterPro"/>
</dbReference>
<dbReference type="PROSITE" id="PS50873">
    <property type="entry name" value="PEROXIDASE_4"/>
    <property type="match status" value="1"/>
</dbReference>
<evidence type="ECO:0000313" key="18">
    <source>
        <dbReference type="Proteomes" id="UP000593562"/>
    </source>
</evidence>
<comment type="cofactor">
    <cofactor evidence="13">
        <name>Ca(2+)</name>
        <dbReference type="ChEBI" id="CHEBI:29108"/>
    </cofactor>
    <text evidence="13">Binds 2 calcium ions per subunit.</text>
</comment>
<comment type="cofactor">
    <cofactor evidence="13">
        <name>heme b</name>
        <dbReference type="ChEBI" id="CHEBI:60344"/>
    </cofactor>
    <text evidence="13">Binds 1 heme b (iron(II)-protoporphyrin IX) group per subunit.</text>
</comment>
<comment type="function">
    <text evidence="2">Removal of H(2)O(2), oxidation of toxic reductants, biosynthesis and degradation of lignin, suberization, auxin catabolism, response to environmental stresses such as wounding, pathogen attack and oxidative stress. These functions might be dependent on each isozyme/isoform in each plant tissue.</text>
</comment>
<keyword evidence="11" id="KW-0376">Hydrogen peroxide</keyword>
<proteinExistence type="inferred from homology"/>
<evidence type="ECO:0000256" key="8">
    <source>
        <dbReference type="ARBA" id="ARBA00023002"/>
    </source>
</evidence>
<feature type="binding site" evidence="13">
    <location>
        <position position="111"/>
    </location>
    <ligand>
        <name>Ca(2+)</name>
        <dbReference type="ChEBI" id="CHEBI:29108"/>
        <label>2</label>
    </ligand>
</feature>
<evidence type="ECO:0000256" key="11">
    <source>
        <dbReference type="ARBA" id="ARBA00023324"/>
    </source>
</evidence>
<dbReference type="GO" id="GO:0020037">
    <property type="term" value="F:heme binding"/>
    <property type="evidence" value="ECO:0007669"/>
    <property type="project" value="InterPro"/>
</dbReference>
<keyword evidence="18" id="KW-1185">Reference proteome</keyword>
<evidence type="ECO:0000256" key="3">
    <source>
        <dbReference type="ARBA" id="ARBA00012313"/>
    </source>
</evidence>
<keyword evidence="7 13" id="KW-0479">Metal-binding</keyword>
<gene>
    <name evidence="17" type="ORF">HS088_TW03G00421</name>
</gene>
<keyword evidence="6" id="KW-0349">Heme</keyword>
<dbReference type="InterPro" id="IPR002016">
    <property type="entry name" value="Haem_peroxidase"/>
</dbReference>
<evidence type="ECO:0000256" key="1">
    <source>
        <dbReference type="ARBA" id="ARBA00000189"/>
    </source>
</evidence>
<dbReference type="GO" id="GO:0046872">
    <property type="term" value="F:metal ion binding"/>
    <property type="evidence" value="ECO:0007669"/>
    <property type="project" value="UniProtKB-KW"/>
</dbReference>
<comment type="similarity">
    <text evidence="15">Belongs to the peroxidase family.</text>
</comment>
<dbReference type="SUPFAM" id="SSF48113">
    <property type="entry name" value="Heme-dependent peroxidases"/>
    <property type="match status" value="1"/>
</dbReference>
<keyword evidence="13" id="KW-0106">Calcium</keyword>
<reference evidence="17 18" key="1">
    <citation type="journal article" date="2020" name="Nat. Commun.">
        <title>Genome of Tripterygium wilfordii and identification of cytochrome P450 involved in triptolide biosynthesis.</title>
        <authorList>
            <person name="Tu L."/>
            <person name="Su P."/>
            <person name="Zhang Z."/>
            <person name="Gao L."/>
            <person name="Wang J."/>
            <person name="Hu T."/>
            <person name="Zhou J."/>
            <person name="Zhang Y."/>
            <person name="Zhao Y."/>
            <person name="Liu Y."/>
            <person name="Song Y."/>
            <person name="Tong Y."/>
            <person name="Lu Y."/>
            <person name="Yang J."/>
            <person name="Xu C."/>
            <person name="Jia M."/>
            <person name="Peters R.J."/>
            <person name="Huang L."/>
            <person name="Gao W."/>
        </authorList>
    </citation>
    <scope>NUCLEOTIDE SEQUENCE [LARGE SCALE GENOMIC DNA]</scope>
    <source>
        <strain evidence="18">cv. XIE 37</strain>
        <tissue evidence="17">Leaf</tissue>
    </source>
</reference>
<dbReference type="InterPro" id="IPR000823">
    <property type="entry name" value="Peroxidase_pln"/>
</dbReference>
<dbReference type="EC" id="1.11.1.7" evidence="3"/>
<dbReference type="PRINTS" id="PR00461">
    <property type="entry name" value="PLPEROXIDASE"/>
</dbReference>
<evidence type="ECO:0000256" key="9">
    <source>
        <dbReference type="ARBA" id="ARBA00023004"/>
    </source>
</evidence>
<dbReference type="GO" id="GO:0140825">
    <property type="term" value="F:lactoperoxidase activity"/>
    <property type="evidence" value="ECO:0007669"/>
    <property type="project" value="UniProtKB-EC"/>
</dbReference>
<keyword evidence="9 13" id="KW-0408">Iron</keyword>
<keyword evidence="8" id="KW-0560">Oxidoreductase</keyword>
<evidence type="ECO:0000256" key="14">
    <source>
        <dbReference type="PIRSR" id="PIRSR600823-5"/>
    </source>
</evidence>
<dbReference type="InParanoid" id="A0A7J7DUX4"/>
<evidence type="ECO:0000256" key="13">
    <source>
        <dbReference type="PIRSR" id="PIRSR600823-3"/>
    </source>
</evidence>
<dbReference type="PRINTS" id="PR00458">
    <property type="entry name" value="PEROXIDASE"/>
</dbReference>
<evidence type="ECO:0000256" key="12">
    <source>
        <dbReference type="PIRSR" id="PIRSR600823-2"/>
    </source>
</evidence>
<organism evidence="17 18">
    <name type="scientific">Tripterygium wilfordii</name>
    <name type="common">Thunder God vine</name>
    <dbReference type="NCBI Taxonomy" id="458696"/>
    <lineage>
        <taxon>Eukaryota</taxon>
        <taxon>Viridiplantae</taxon>
        <taxon>Streptophyta</taxon>
        <taxon>Embryophyta</taxon>
        <taxon>Tracheophyta</taxon>
        <taxon>Spermatophyta</taxon>
        <taxon>Magnoliopsida</taxon>
        <taxon>eudicotyledons</taxon>
        <taxon>Gunneridae</taxon>
        <taxon>Pentapetalae</taxon>
        <taxon>rosids</taxon>
        <taxon>fabids</taxon>
        <taxon>Celastrales</taxon>
        <taxon>Celastraceae</taxon>
        <taxon>Tripterygium</taxon>
    </lineage>
</organism>
<dbReference type="Proteomes" id="UP000593562">
    <property type="component" value="Unassembled WGS sequence"/>
</dbReference>
<evidence type="ECO:0000256" key="5">
    <source>
        <dbReference type="ARBA" id="ARBA00022559"/>
    </source>
</evidence>
<keyword evidence="5 17" id="KW-0575">Peroxidase</keyword>
<evidence type="ECO:0000256" key="10">
    <source>
        <dbReference type="ARBA" id="ARBA00023180"/>
    </source>
</evidence>
<evidence type="ECO:0000259" key="16">
    <source>
        <dbReference type="PROSITE" id="PS50873"/>
    </source>
</evidence>
<evidence type="ECO:0000256" key="2">
    <source>
        <dbReference type="ARBA" id="ARBA00002322"/>
    </source>
</evidence>
<evidence type="ECO:0000256" key="7">
    <source>
        <dbReference type="ARBA" id="ARBA00022723"/>
    </source>
</evidence>
<evidence type="ECO:0000256" key="15">
    <source>
        <dbReference type="RuleBase" id="RU004241"/>
    </source>
</evidence>